<proteinExistence type="predicted"/>
<dbReference type="InterPro" id="IPR010652">
    <property type="entry name" value="DUF1232"/>
</dbReference>
<protein>
    <submittedName>
        <fullName evidence="6">Uncharacterized membrane protein YkvA, DUF1232 family</fullName>
    </submittedName>
</protein>
<evidence type="ECO:0000313" key="6">
    <source>
        <dbReference type="EMBL" id="SFQ05388.1"/>
    </source>
</evidence>
<sequence>MNVELKKELPTYEEQQDFYIKLRSKVTDYVESKSGKAGKFTPYLLFAPDLFHLLVKSMFDDRIDAKSKTLVGSGILYFITPVDILPEGLIGPGGFIDDIIVATFVVNMLLNKFSPEMIEEHWAGDDKLLNVLKKVSETSDSLLGKLPTRSLLGRFIKTSKKGTAVKS</sequence>
<accession>A0A1I5VCV2</accession>
<dbReference type="GO" id="GO:0012505">
    <property type="term" value="C:endomembrane system"/>
    <property type="evidence" value="ECO:0007669"/>
    <property type="project" value="UniProtKB-SubCell"/>
</dbReference>
<organism evidence="6 7">
    <name type="scientific">Psychrobacillus psychrotolerans</name>
    <dbReference type="NCBI Taxonomy" id="126156"/>
    <lineage>
        <taxon>Bacteria</taxon>
        <taxon>Bacillati</taxon>
        <taxon>Bacillota</taxon>
        <taxon>Bacilli</taxon>
        <taxon>Bacillales</taxon>
        <taxon>Bacillaceae</taxon>
        <taxon>Psychrobacillus</taxon>
    </lineage>
</organism>
<keyword evidence="7" id="KW-1185">Reference proteome</keyword>
<dbReference type="AlphaFoldDB" id="A0A1I5VCV2"/>
<evidence type="ECO:0000259" key="5">
    <source>
        <dbReference type="Pfam" id="PF06803"/>
    </source>
</evidence>
<comment type="subcellular location">
    <subcellularLocation>
        <location evidence="1">Endomembrane system</location>
        <topology evidence="1">Multi-pass membrane protein</topology>
    </subcellularLocation>
</comment>
<keyword evidence="3" id="KW-1133">Transmembrane helix</keyword>
<evidence type="ECO:0000256" key="2">
    <source>
        <dbReference type="ARBA" id="ARBA00022692"/>
    </source>
</evidence>
<gene>
    <name evidence="6" type="ORF">SAMN05421670_0764</name>
</gene>
<name>A0A1I5VCV2_9BACI</name>
<dbReference type="Pfam" id="PF06803">
    <property type="entry name" value="DUF1232"/>
    <property type="match status" value="1"/>
</dbReference>
<evidence type="ECO:0000256" key="1">
    <source>
        <dbReference type="ARBA" id="ARBA00004127"/>
    </source>
</evidence>
<dbReference type="Proteomes" id="UP000198734">
    <property type="component" value="Unassembled WGS sequence"/>
</dbReference>
<feature type="domain" description="DUF1232" evidence="5">
    <location>
        <begin position="68"/>
        <end position="104"/>
    </location>
</feature>
<reference evidence="7" key="1">
    <citation type="submission" date="2016-10" db="EMBL/GenBank/DDBJ databases">
        <authorList>
            <person name="Varghese N."/>
            <person name="Submissions S."/>
        </authorList>
    </citation>
    <scope>NUCLEOTIDE SEQUENCE [LARGE SCALE GENOMIC DNA]</scope>
    <source>
        <strain evidence="7">DSM 11706</strain>
    </source>
</reference>
<evidence type="ECO:0000256" key="3">
    <source>
        <dbReference type="ARBA" id="ARBA00022989"/>
    </source>
</evidence>
<evidence type="ECO:0000313" key="7">
    <source>
        <dbReference type="Proteomes" id="UP000198734"/>
    </source>
</evidence>
<dbReference type="STRING" id="126156.SAMN05421670_0764"/>
<dbReference type="EMBL" id="FOXU01000001">
    <property type="protein sequence ID" value="SFQ05388.1"/>
    <property type="molecule type" value="Genomic_DNA"/>
</dbReference>
<keyword evidence="2" id="KW-0812">Transmembrane</keyword>
<keyword evidence="4" id="KW-0472">Membrane</keyword>
<dbReference type="RefSeq" id="WP_322788051.1">
    <property type="nucleotide sequence ID" value="NZ_FOXU01000001.1"/>
</dbReference>
<evidence type="ECO:0000256" key="4">
    <source>
        <dbReference type="ARBA" id="ARBA00023136"/>
    </source>
</evidence>